<organism evidence="1 2">
    <name type="scientific">Thermomonospora cellulosilytica</name>
    <dbReference type="NCBI Taxonomy" id="1411118"/>
    <lineage>
        <taxon>Bacteria</taxon>
        <taxon>Bacillati</taxon>
        <taxon>Actinomycetota</taxon>
        <taxon>Actinomycetes</taxon>
        <taxon>Streptosporangiales</taxon>
        <taxon>Thermomonosporaceae</taxon>
        <taxon>Thermomonospora</taxon>
    </lineage>
</organism>
<dbReference type="RefSeq" id="WP_182705372.1">
    <property type="nucleotide sequence ID" value="NZ_JACJII010000001.1"/>
</dbReference>
<dbReference type="Pfam" id="PF19761">
    <property type="entry name" value="DUF6248"/>
    <property type="match status" value="1"/>
</dbReference>
<evidence type="ECO:0000313" key="2">
    <source>
        <dbReference type="Proteomes" id="UP000539313"/>
    </source>
</evidence>
<protein>
    <submittedName>
        <fullName evidence="1">Uncharacterized protein</fullName>
    </submittedName>
</protein>
<proteinExistence type="predicted"/>
<dbReference type="Proteomes" id="UP000539313">
    <property type="component" value="Unassembled WGS sequence"/>
</dbReference>
<dbReference type="InterPro" id="IPR046215">
    <property type="entry name" value="DUF6248"/>
</dbReference>
<keyword evidence="2" id="KW-1185">Reference proteome</keyword>
<dbReference type="EMBL" id="JACJII010000001">
    <property type="protein sequence ID" value="MBA9003689.1"/>
    <property type="molecule type" value="Genomic_DNA"/>
</dbReference>
<sequence length="153" mass="17060">MTGPRRVVDVPLPDEITLPPAVGPTPEQAAWIREHVWTKAMRKSYRETPEAYHACACQYGMTTWCNIGQHDRCHRATPQPDWETIICGPDGMHPLHFAGYYRHPVRASATGPHPSALPLVWLADRVCRWVCPCACHATPAAPVQLDLFAEVTA</sequence>
<accession>A0A7W3R8L0</accession>
<evidence type="ECO:0000313" key="1">
    <source>
        <dbReference type="EMBL" id="MBA9003689.1"/>
    </source>
</evidence>
<comment type="caution">
    <text evidence="1">The sequence shown here is derived from an EMBL/GenBank/DDBJ whole genome shotgun (WGS) entry which is preliminary data.</text>
</comment>
<reference evidence="1 2" key="1">
    <citation type="submission" date="2020-08" db="EMBL/GenBank/DDBJ databases">
        <title>Sequencing the genomes of 1000 actinobacteria strains.</title>
        <authorList>
            <person name="Klenk H.-P."/>
        </authorList>
    </citation>
    <scope>NUCLEOTIDE SEQUENCE [LARGE SCALE GENOMIC DNA]</scope>
    <source>
        <strain evidence="1 2">DSM 45823</strain>
    </source>
</reference>
<dbReference type="AlphaFoldDB" id="A0A7W3R8L0"/>
<name>A0A7W3R8L0_9ACTN</name>
<gene>
    <name evidence="1" type="ORF">HNR21_002571</name>
</gene>